<dbReference type="RefSeq" id="WP_345550860.1">
    <property type="nucleotide sequence ID" value="NZ_BAAAZA010000013.1"/>
</dbReference>
<comment type="caution">
    <text evidence="1">The sequence shown here is derived from an EMBL/GenBank/DDBJ whole genome shotgun (WGS) entry which is preliminary data.</text>
</comment>
<gene>
    <name evidence="1" type="ORF">GCM10022207_48080</name>
</gene>
<proteinExistence type="predicted"/>
<sequence>MFEWDANGDGYLDTDARAGVDIYRPIWVKLTRSGTSFSASYSYDGANYVPIGQPVTLASAAAKQDAGIFSTSHDAAQSAINQFDSGAVTAVTAP</sequence>
<dbReference type="Gene3D" id="2.60.120.200">
    <property type="match status" value="1"/>
</dbReference>
<dbReference type="Proteomes" id="UP001501563">
    <property type="component" value="Unassembled WGS sequence"/>
</dbReference>
<keyword evidence="2" id="KW-1185">Reference proteome</keyword>
<evidence type="ECO:0000313" key="2">
    <source>
        <dbReference type="Proteomes" id="UP001501563"/>
    </source>
</evidence>
<name>A0ABP7KG18_9ACTN</name>
<protein>
    <submittedName>
        <fullName evidence="1">Uncharacterized protein</fullName>
    </submittedName>
</protein>
<dbReference type="EMBL" id="BAAAZA010000013">
    <property type="protein sequence ID" value="GAA3876437.1"/>
    <property type="molecule type" value="Genomic_DNA"/>
</dbReference>
<reference evidence="2" key="1">
    <citation type="journal article" date="2019" name="Int. J. Syst. Evol. Microbiol.">
        <title>The Global Catalogue of Microorganisms (GCM) 10K type strain sequencing project: providing services to taxonomists for standard genome sequencing and annotation.</title>
        <authorList>
            <consortium name="The Broad Institute Genomics Platform"/>
            <consortium name="The Broad Institute Genome Sequencing Center for Infectious Disease"/>
            <person name="Wu L."/>
            <person name="Ma J."/>
        </authorList>
    </citation>
    <scope>NUCLEOTIDE SEQUENCE [LARGE SCALE GENOMIC DNA]</scope>
    <source>
        <strain evidence="2">JCM 16578</strain>
    </source>
</reference>
<evidence type="ECO:0000313" key="1">
    <source>
        <dbReference type="EMBL" id="GAA3876437.1"/>
    </source>
</evidence>
<accession>A0ABP7KG18</accession>
<organism evidence="1 2">
    <name type="scientific">Streptomyces lannensis</name>
    <dbReference type="NCBI Taxonomy" id="766498"/>
    <lineage>
        <taxon>Bacteria</taxon>
        <taxon>Bacillati</taxon>
        <taxon>Actinomycetota</taxon>
        <taxon>Actinomycetes</taxon>
        <taxon>Kitasatosporales</taxon>
        <taxon>Streptomycetaceae</taxon>
        <taxon>Streptomyces</taxon>
    </lineage>
</organism>